<feature type="compositionally biased region" description="Basic and acidic residues" evidence="1">
    <location>
        <begin position="39"/>
        <end position="56"/>
    </location>
</feature>
<protein>
    <submittedName>
        <fullName evidence="2">Uncharacterized protein</fullName>
    </submittedName>
</protein>
<evidence type="ECO:0000256" key="1">
    <source>
        <dbReference type="SAM" id="MobiDB-lite"/>
    </source>
</evidence>
<accession>A0A4Z2F9J2</accession>
<sequence>MSARERTISLRTAGLEETAEHLKRMTGPPPPQRATSKRKREEEGGRLRDGGTEVTRKAAGPAPPRYTSAAPGSASRVTSTKKAGRDLIRDQRQRVHWTRLGPIPPAMALLIQKPLLFLLKQKRKNSKQKEREPLYLLSTR</sequence>
<dbReference type="Proteomes" id="UP000314294">
    <property type="component" value="Unassembled WGS sequence"/>
</dbReference>
<organism evidence="2 3">
    <name type="scientific">Liparis tanakae</name>
    <name type="common">Tanaka's snailfish</name>
    <dbReference type="NCBI Taxonomy" id="230148"/>
    <lineage>
        <taxon>Eukaryota</taxon>
        <taxon>Metazoa</taxon>
        <taxon>Chordata</taxon>
        <taxon>Craniata</taxon>
        <taxon>Vertebrata</taxon>
        <taxon>Euteleostomi</taxon>
        <taxon>Actinopterygii</taxon>
        <taxon>Neopterygii</taxon>
        <taxon>Teleostei</taxon>
        <taxon>Neoteleostei</taxon>
        <taxon>Acanthomorphata</taxon>
        <taxon>Eupercaria</taxon>
        <taxon>Perciformes</taxon>
        <taxon>Cottioidei</taxon>
        <taxon>Cottales</taxon>
        <taxon>Liparidae</taxon>
        <taxon>Liparis</taxon>
    </lineage>
</organism>
<keyword evidence="3" id="KW-1185">Reference proteome</keyword>
<evidence type="ECO:0000313" key="2">
    <source>
        <dbReference type="EMBL" id="TNN37848.1"/>
    </source>
</evidence>
<proteinExistence type="predicted"/>
<gene>
    <name evidence="2" type="ORF">EYF80_051990</name>
</gene>
<evidence type="ECO:0000313" key="3">
    <source>
        <dbReference type="Proteomes" id="UP000314294"/>
    </source>
</evidence>
<dbReference type="AlphaFoldDB" id="A0A4Z2F9J2"/>
<feature type="region of interest" description="Disordered" evidence="1">
    <location>
        <begin position="1"/>
        <end position="90"/>
    </location>
</feature>
<reference evidence="2 3" key="1">
    <citation type="submission" date="2019-03" db="EMBL/GenBank/DDBJ databases">
        <title>First draft genome of Liparis tanakae, snailfish: a comprehensive survey of snailfish specific genes.</title>
        <authorList>
            <person name="Kim W."/>
            <person name="Song I."/>
            <person name="Jeong J.-H."/>
            <person name="Kim D."/>
            <person name="Kim S."/>
            <person name="Ryu S."/>
            <person name="Song J.Y."/>
            <person name="Lee S.K."/>
        </authorList>
    </citation>
    <scope>NUCLEOTIDE SEQUENCE [LARGE SCALE GENOMIC DNA]</scope>
    <source>
        <tissue evidence="2">Muscle</tissue>
    </source>
</reference>
<dbReference type="EMBL" id="SRLO01001433">
    <property type="protein sequence ID" value="TNN37848.1"/>
    <property type="molecule type" value="Genomic_DNA"/>
</dbReference>
<name>A0A4Z2F9J2_9TELE</name>
<comment type="caution">
    <text evidence="2">The sequence shown here is derived from an EMBL/GenBank/DDBJ whole genome shotgun (WGS) entry which is preliminary data.</text>
</comment>